<sequence>MRAEPTVKASAKEHEYERDPLMTASTHTPTHTVLRAEGFSCPSCVAKIEKQVGRLKGVESVKVRFASARIEVDHDAERVSVDDLVAAVAKAGYKATPTAF</sequence>
<dbReference type="SUPFAM" id="SSF55008">
    <property type="entry name" value="HMA, heavy metal-associated domain"/>
    <property type="match status" value="1"/>
</dbReference>
<organism evidence="5 6">
    <name type="scientific">Rarobacter incanus</name>
    <dbReference type="NCBI Taxonomy" id="153494"/>
    <lineage>
        <taxon>Bacteria</taxon>
        <taxon>Bacillati</taxon>
        <taxon>Actinomycetota</taxon>
        <taxon>Actinomycetes</taxon>
        <taxon>Micrococcales</taxon>
        <taxon>Rarobacteraceae</taxon>
        <taxon>Rarobacter</taxon>
    </lineage>
</organism>
<evidence type="ECO:0000313" key="5">
    <source>
        <dbReference type="EMBL" id="TQK75998.1"/>
    </source>
</evidence>
<comment type="caution">
    <text evidence="5">The sequence shown here is derived from an EMBL/GenBank/DDBJ whole genome shotgun (WGS) entry which is preliminary data.</text>
</comment>
<protein>
    <recommendedName>
        <fullName evidence="1">Copper chaperone CopZ</fullName>
    </recommendedName>
</protein>
<dbReference type="GO" id="GO:0046872">
    <property type="term" value="F:metal ion binding"/>
    <property type="evidence" value="ECO:0007669"/>
    <property type="project" value="UniProtKB-KW"/>
</dbReference>
<evidence type="ECO:0000259" key="4">
    <source>
        <dbReference type="PROSITE" id="PS50846"/>
    </source>
</evidence>
<feature type="domain" description="HMA" evidence="4">
    <location>
        <begin position="30"/>
        <end position="96"/>
    </location>
</feature>
<evidence type="ECO:0000313" key="6">
    <source>
        <dbReference type="Proteomes" id="UP000316181"/>
    </source>
</evidence>
<dbReference type="InterPro" id="IPR006121">
    <property type="entry name" value="HMA_dom"/>
</dbReference>
<name>A0A542SN43_9MICO</name>
<dbReference type="PANTHER" id="PTHR46594:SF4">
    <property type="entry name" value="P-TYPE CATION-TRANSPORTING ATPASE"/>
    <property type="match status" value="1"/>
</dbReference>
<proteinExistence type="predicted"/>
<gene>
    <name evidence="5" type="ORF">FB389_0644</name>
</gene>
<dbReference type="AlphaFoldDB" id="A0A542SN43"/>
<dbReference type="EMBL" id="VFNV01000001">
    <property type="protein sequence ID" value="TQK75998.1"/>
    <property type="molecule type" value="Genomic_DNA"/>
</dbReference>
<dbReference type="InterPro" id="IPR036163">
    <property type="entry name" value="HMA_dom_sf"/>
</dbReference>
<keyword evidence="2" id="KW-0479">Metal-binding</keyword>
<accession>A0A542SN43</accession>
<evidence type="ECO:0000256" key="1">
    <source>
        <dbReference type="ARBA" id="ARBA00015313"/>
    </source>
</evidence>
<dbReference type="Pfam" id="PF00403">
    <property type="entry name" value="HMA"/>
    <property type="match status" value="1"/>
</dbReference>
<feature type="region of interest" description="Disordered" evidence="3">
    <location>
        <begin position="1"/>
        <end position="25"/>
    </location>
</feature>
<dbReference type="FunFam" id="3.30.70.100:FF:000001">
    <property type="entry name" value="ATPase copper transporting beta"/>
    <property type="match status" value="1"/>
</dbReference>
<dbReference type="CDD" id="cd00371">
    <property type="entry name" value="HMA"/>
    <property type="match status" value="1"/>
</dbReference>
<keyword evidence="6" id="KW-1185">Reference proteome</keyword>
<evidence type="ECO:0000256" key="2">
    <source>
        <dbReference type="ARBA" id="ARBA00022723"/>
    </source>
</evidence>
<reference evidence="5 6" key="1">
    <citation type="submission" date="2019-06" db="EMBL/GenBank/DDBJ databases">
        <title>Sequencing the genomes of 1000 actinobacteria strains.</title>
        <authorList>
            <person name="Klenk H.-P."/>
        </authorList>
    </citation>
    <scope>NUCLEOTIDE SEQUENCE [LARGE SCALE GENOMIC DNA]</scope>
    <source>
        <strain evidence="5 6">DSM 10596</strain>
    </source>
</reference>
<feature type="compositionally biased region" description="Basic and acidic residues" evidence="3">
    <location>
        <begin position="1"/>
        <end position="20"/>
    </location>
</feature>
<dbReference type="Proteomes" id="UP000316181">
    <property type="component" value="Unassembled WGS sequence"/>
</dbReference>
<evidence type="ECO:0000256" key="3">
    <source>
        <dbReference type="SAM" id="MobiDB-lite"/>
    </source>
</evidence>
<dbReference type="Gene3D" id="3.30.70.100">
    <property type="match status" value="1"/>
</dbReference>
<dbReference type="PROSITE" id="PS50846">
    <property type="entry name" value="HMA_2"/>
    <property type="match status" value="1"/>
</dbReference>
<dbReference type="PANTHER" id="PTHR46594">
    <property type="entry name" value="P-TYPE CATION-TRANSPORTING ATPASE"/>
    <property type="match status" value="1"/>
</dbReference>